<reference evidence="3 4" key="1">
    <citation type="submission" date="2023-01" db="EMBL/GenBank/DDBJ databases">
        <title>Novel species of the genus Asticcacaulis isolated from rivers.</title>
        <authorList>
            <person name="Lu H."/>
        </authorList>
    </citation>
    <scope>NUCLEOTIDE SEQUENCE [LARGE SCALE GENOMIC DNA]</scope>
    <source>
        <strain evidence="3 4">DXS10W</strain>
    </source>
</reference>
<keyword evidence="4" id="KW-1185">Reference proteome</keyword>
<dbReference type="InterPro" id="IPR011059">
    <property type="entry name" value="Metal-dep_hydrolase_composite"/>
</dbReference>
<gene>
    <name evidence="3" type="ORF">PQU94_15425</name>
</gene>
<feature type="signal peptide" evidence="1">
    <location>
        <begin position="1"/>
        <end position="34"/>
    </location>
</feature>
<dbReference type="InterPro" id="IPR013108">
    <property type="entry name" value="Amidohydro_3"/>
</dbReference>
<organism evidence="3 4">
    <name type="scientific">Asticcacaulis currens</name>
    <dbReference type="NCBI Taxonomy" id="2984210"/>
    <lineage>
        <taxon>Bacteria</taxon>
        <taxon>Pseudomonadati</taxon>
        <taxon>Pseudomonadota</taxon>
        <taxon>Alphaproteobacteria</taxon>
        <taxon>Caulobacterales</taxon>
        <taxon>Caulobacteraceae</taxon>
        <taxon>Asticcacaulis</taxon>
    </lineage>
</organism>
<dbReference type="SUPFAM" id="SSF51556">
    <property type="entry name" value="Metallo-dependent hydrolases"/>
    <property type="match status" value="1"/>
</dbReference>
<dbReference type="Gene3D" id="3.10.310.70">
    <property type="match status" value="1"/>
</dbReference>
<sequence>MRPDTFSLSLKTAEVPVRVLLCLAWGLIASSAVAAAPVAQTVFVNGKVLTVDAADTVAEAVAVRDGRIVFVGTSAAARAHIGRRTEVIDLKGRTLMPGLVDGHMHPQSGGLRTLGCNLNYERLSREAFLARIQACLDAEADAPDDRWLVVINWFQQDMIPTGYAPTRAELDTLRTARPIMVRSSFGHSALVNSRALGVAQITRDTPDPKDGRIVRDAQGEATGLLEDAAQSRVQTLIPPPDAATHLKAARIALGLMAEQGITTFLDAYTDIETLTAYQTLYRRGDLTARGHFAVLIDAGETYDAKAAVAEVVRQRGLYDTGDQGAKPALRIHTAKLFLDGVITAPAFTGVMVAPYFENSGTEADPHWRPGHNRGPRPYFTPAQLSDTLGLLAEAGIDPHMHADGDGAVRQALDAVATLRRTHPDKDIRPAIAHAEIVDPADYTRFAELNALPVLSFQWGKPAADTIEGAREPLGPYRHALIEPSGLLDIYGARLTFGSDWPVDPLDEWFALKVAVTRTAAKADQGKYPGRLGVDPGLPLRTALRAMTLGSAYALHVEDRVGSVEVGKWADLIVLDRDLTATDPEALGDTKVVLTLLGGRTVYRRP</sequence>
<feature type="chain" id="PRO_5046037364" evidence="1">
    <location>
        <begin position="35"/>
        <end position="605"/>
    </location>
</feature>
<dbReference type="InterPro" id="IPR032466">
    <property type="entry name" value="Metal_Hydrolase"/>
</dbReference>
<proteinExistence type="predicted"/>
<dbReference type="RefSeq" id="WP_272742325.1">
    <property type="nucleotide sequence ID" value="NZ_JAQQKW010000010.1"/>
</dbReference>
<accession>A0ABT5II80</accession>
<dbReference type="EMBL" id="JAQQKW010000010">
    <property type="protein sequence ID" value="MDC7695667.1"/>
    <property type="molecule type" value="Genomic_DNA"/>
</dbReference>
<dbReference type="PANTHER" id="PTHR22642">
    <property type="entry name" value="IMIDAZOLONEPROPIONASE"/>
    <property type="match status" value="1"/>
</dbReference>
<evidence type="ECO:0000313" key="3">
    <source>
        <dbReference type="EMBL" id="MDC7695667.1"/>
    </source>
</evidence>
<evidence type="ECO:0000256" key="1">
    <source>
        <dbReference type="SAM" id="SignalP"/>
    </source>
</evidence>
<evidence type="ECO:0000313" key="4">
    <source>
        <dbReference type="Proteomes" id="UP001216595"/>
    </source>
</evidence>
<dbReference type="CDD" id="cd01300">
    <property type="entry name" value="YtcJ_like"/>
    <property type="match status" value="1"/>
</dbReference>
<dbReference type="InterPro" id="IPR033932">
    <property type="entry name" value="YtcJ-like"/>
</dbReference>
<name>A0ABT5II80_9CAUL</name>
<dbReference type="Gene3D" id="3.20.20.140">
    <property type="entry name" value="Metal-dependent hydrolases"/>
    <property type="match status" value="1"/>
</dbReference>
<evidence type="ECO:0000259" key="2">
    <source>
        <dbReference type="Pfam" id="PF07969"/>
    </source>
</evidence>
<comment type="caution">
    <text evidence="3">The sequence shown here is derived from an EMBL/GenBank/DDBJ whole genome shotgun (WGS) entry which is preliminary data.</text>
</comment>
<dbReference type="Pfam" id="PF07969">
    <property type="entry name" value="Amidohydro_3"/>
    <property type="match status" value="1"/>
</dbReference>
<dbReference type="Gene3D" id="2.30.40.10">
    <property type="entry name" value="Urease, subunit C, domain 1"/>
    <property type="match status" value="1"/>
</dbReference>
<dbReference type="PANTHER" id="PTHR22642:SF2">
    <property type="entry name" value="PROTEIN LONG AFTER FAR-RED 3"/>
    <property type="match status" value="1"/>
</dbReference>
<dbReference type="Proteomes" id="UP001216595">
    <property type="component" value="Unassembled WGS sequence"/>
</dbReference>
<protein>
    <submittedName>
        <fullName evidence="3">Amidohydrolase</fullName>
    </submittedName>
</protein>
<dbReference type="SUPFAM" id="SSF51338">
    <property type="entry name" value="Composite domain of metallo-dependent hydrolases"/>
    <property type="match status" value="1"/>
</dbReference>
<feature type="domain" description="Amidohydrolase 3" evidence="2">
    <location>
        <begin position="86"/>
        <end position="602"/>
    </location>
</feature>
<keyword evidence="1" id="KW-0732">Signal</keyword>